<reference evidence="1 2" key="1">
    <citation type="submission" date="2019-05" db="EMBL/GenBank/DDBJ databases">
        <title>Mikania micrantha, genome provides insights into the molecular mechanism of rapid growth.</title>
        <authorList>
            <person name="Liu B."/>
        </authorList>
    </citation>
    <scope>NUCLEOTIDE SEQUENCE [LARGE SCALE GENOMIC DNA]</scope>
    <source>
        <strain evidence="1">NLD-2019</strain>
        <tissue evidence="1">Leaf</tissue>
    </source>
</reference>
<dbReference type="EMBL" id="SZYD01000002">
    <property type="protein sequence ID" value="KAD7116465.1"/>
    <property type="molecule type" value="Genomic_DNA"/>
</dbReference>
<protein>
    <submittedName>
        <fullName evidence="1">Uncharacterized protein</fullName>
    </submittedName>
</protein>
<accession>A0A5N6PSB1</accession>
<gene>
    <name evidence="1" type="ORF">E3N88_03733</name>
</gene>
<comment type="caution">
    <text evidence="1">The sequence shown here is derived from an EMBL/GenBank/DDBJ whole genome shotgun (WGS) entry which is preliminary data.</text>
</comment>
<evidence type="ECO:0000313" key="1">
    <source>
        <dbReference type="EMBL" id="KAD7116465.1"/>
    </source>
</evidence>
<organism evidence="1 2">
    <name type="scientific">Mikania micrantha</name>
    <name type="common">bitter vine</name>
    <dbReference type="NCBI Taxonomy" id="192012"/>
    <lineage>
        <taxon>Eukaryota</taxon>
        <taxon>Viridiplantae</taxon>
        <taxon>Streptophyta</taxon>
        <taxon>Embryophyta</taxon>
        <taxon>Tracheophyta</taxon>
        <taxon>Spermatophyta</taxon>
        <taxon>Magnoliopsida</taxon>
        <taxon>eudicotyledons</taxon>
        <taxon>Gunneridae</taxon>
        <taxon>Pentapetalae</taxon>
        <taxon>asterids</taxon>
        <taxon>campanulids</taxon>
        <taxon>Asterales</taxon>
        <taxon>Asteraceae</taxon>
        <taxon>Asteroideae</taxon>
        <taxon>Heliantheae alliance</taxon>
        <taxon>Eupatorieae</taxon>
        <taxon>Mikania</taxon>
    </lineage>
</organism>
<evidence type="ECO:0000313" key="2">
    <source>
        <dbReference type="Proteomes" id="UP000326396"/>
    </source>
</evidence>
<sequence>MKSKVEGQKRRIGKFKRDQEKLEIYGKKFVDFQGDDVNRQTSYSTAPSTAAYCVPHRSTTASWNASALRVALRSSHCHNMRNLKTRWLAGLQHPHRRKQLSFLCIKGSNYQKDERKEMVVEGVTHLLSLHTCLDSQDTCQCISPNGFVIEKALVGVFKALCLFPLNRTQNGKRVVKTF</sequence>
<dbReference type="Proteomes" id="UP000326396">
    <property type="component" value="Linkage Group LG10"/>
</dbReference>
<name>A0A5N6PSB1_9ASTR</name>
<dbReference type="AlphaFoldDB" id="A0A5N6PSB1"/>
<keyword evidence="2" id="KW-1185">Reference proteome</keyword>
<proteinExistence type="predicted"/>